<dbReference type="OrthoDB" id="822236at2"/>
<feature type="signal peptide" evidence="1">
    <location>
        <begin position="1"/>
        <end position="20"/>
    </location>
</feature>
<accession>A0A2D0N5H3</accession>
<organism evidence="2 3">
    <name type="scientific">Flavilitoribacter nigricans (strain ATCC 23147 / DSM 23189 / NBRC 102662 / NCIMB 1420 / SS-2)</name>
    <name type="common">Lewinella nigricans</name>
    <dbReference type="NCBI Taxonomy" id="1122177"/>
    <lineage>
        <taxon>Bacteria</taxon>
        <taxon>Pseudomonadati</taxon>
        <taxon>Bacteroidota</taxon>
        <taxon>Saprospiria</taxon>
        <taxon>Saprospirales</taxon>
        <taxon>Lewinellaceae</taxon>
        <taxon>Flavilitoribacter</taxon>
    </lineage>
</organism>
<protein>
    <submittedName>
        <fullName evidence="2">Uncharacterized protein</fullName>
    </submittedName>
</protein>
<evidence type="ECO:0000256" key="1">
    <source>
        <dbReference type="SAM" id="SignalP"/>
    </source>
</evidence>
<keyword evidence="1" id="KW-0732">Signal</keyword>
<gene>
    <name evidence="2" type="ORF">CRP01_25600</name>
</gene>
<feature type="chain" id="PRO_5012609844" evidence="1">
    <location>
        <begin position="21"/>
        <end position="297"/>
    </location>
</feature>
<name>A0A2D0N5H3_FLAN2</name>
<keyword evidence="3" id="KW-1185">Reference proteome</keyword>
<reference evidence="2 3" key="1">
    <citation type="submission" date="2017-10" db="EMBL/GenBank/DDBJ databases">
        <title>The draft genome sequence of Lewinella nigricans NBRC 102662.</title>
        <authorList>
            <person name="Wang K."/>
        </authorList>
    </citation>
    <scope>NUCLEOTIDE SEQUENCE [LARGE SCALE GENOMIC DNA]</scope>
    <source>
        <strain evidence="2 3">NBRC 102662</strain>
    </source>
</reference>
<dbReference type="EMBL" id="PDUD01000030">
    <property type="protein sequence ID" value="PHN03636.1"/>
    <property type="molecule type" value="Genomic_DNA"/>
</dbReference>
<sequence length="297" mass="32254">MKSCLTFLALLATISLAAQATGRVDYKHLGLSFTVPAGWMGQEAEMGYLIASNTIPGLLMLLPHDQPYSLQQLKEQAQAGLSEANGTNLQLSGPLTELSKNAVGGTFTGTLEWQPAKAYIIGMSNPHGYGITILSITTSEQYSDQYPEYAKSIMKSVTFIKPESKEDINEWKDWMKNVKLTYMESYSSVSPGADGMTGGGYSLSRELDLCGAGYFNYYGSSNISTGSDSASAYNNSNSKGNGSWDIRVGPAGDPELVLQFNDGSTSSYTLTYKDQKLYLNGTRYFRTTQGEYAPSCN</sequence>
<dbReference type="RefSeq" id="WP_099152963.1">
    <property type="nucleotide sequence ID" value="NZ_PDUD01000030.1"/>
</dbReference>
<comment type="caution">
    <text evidence="2">The sequence shown here is derived from an EMBL/GenBank/DDBJ whole genome shotgun (WGS) entry which is preliminary data.</text>
</comment>
<evidence type="ECO:0000313" key="2">
    <source>
        <dbReference type="EMBL" id="PHN03636.1"/>
    </source>
</evidence>
<proteinExistence type="predicted"/>
<evidence type="ECO:0000313" key="3">
    <source>
        <dbReference type="Proteomes" id="UP000223913"/>
    </source>
</evidence>
<dbReference type="Proteomes" id="UP000223913">
    <property type="component" value="Unassembled WGS sequence"/>
</dbReference>
<dbReference type="AlphaFoldDB" id="A0A2D0N5H3"/>